<reference evidence="10" key="2">
    <citation type="submission" date="2015-02" db="UniProtKB">
        <authorList>
            <consortium name="EnsemblMetazoa"/>
        </authorList>
    </citation>
    <scope>IDENTIFICATION</scope>
</reference>
<accession>T1JDT3</accession>
<evidence type="ECO:0000256" key="2">
    <source>
        <dbReference type="ARBA" id="ARBA00004496"/>
    </source>
</evidence>
<dbReference type="GO" id="GO:0018025">
    <property type="term" value="F:calmodulin-lysine N-methyltransferase activity"/>
    <property type="evidence" value="ECO:0007669"/>
    <property type="project" value="UniProtKB-EC"/>
</dbReference>
<dbReference type="EnsemblMetazoa" id="SMAR011968-RA">
    <property type="protein sequence ID" value="SMAR011968-PA"/>
    <property type="gene ID" value="SMAR011968"/>
</dbReference>
<keyword evidence="7" id="KW-0808">Transferase</keyword>
<protein>
    <recommendedName>
        <fullName evidence="4">Calmodulin-lysine N-methyltransferase</fullName>
        <ecNumber evidence="3">2.1.1.60</ecNumber>
    </recommendedName>
</protein>
<sequence length="502" mass="57048">MEATTNDRESHLHKHQNYTSNNNSIARKRWKMLSNALRQHKIDANSREFSTFGLIMMKTNNKNENDDEVEWHEIYSTLLPELILQIRFVKQKLSADDLIGFNNTGNVCVWPSEEVLTHYVLKRRTLFHGKMICEIGGGMTSLAGVMIAAASNAKEVLLTDGNSLSVKNIQEVINANSTQFNSTKVKSRLLQWDSSNLDDLESKFDYIICADCVFFKEGREDLVRAIIRILKPKGEAFIFTPSRANTLQEFELLMKEYANVEVMADYDEGITRSNSKANCVKIVKIVILCVEIVILCVKILILCVKILILCVKIVISCVKIVISCVKIVISCVKIVISCDKIVILCVKIVILCVKIFKKEISTYNEDTHYPILLHSHYIPSTTLRPSLKNRIEFPINLTGRGKVDASNFELLKVLGTGVFGELPFSTSIAKSHLTNVVMLGADMQRFCIAWRFRLAIRNRNRLCYSRLGANREAIVCSNCIVIRLCQQIFWKIVPKYCSKMMS</sequence>
<dbReference type="SUPFAM" id="SSF53335">
    <property type="entry name" value="S-adenosyl-L-methionine-dependent methyltransferases"/>
    <property type="match status" value="1"/>
</dbReference>
<evidence type="ECO:0000256" key="9">
    <source>
        <dbReference type="SAM" id="Phobius"/>
    </source>
</evidence>
<evidence type="ECO:0000256" key="8">
    <source>
        <dbReference type="ARBA" id="ARBA00023242"/>
    </source>
</evidence>
<evidence type="ECO:0000256" key="5">
    <source>
        <dbReference type="ARBA" id="ARBA00022490"/>
    </source>
</evidence>
<dbReference type="EMBL" id="JH432112">
    <property type="status" value="NOT_ANNOTATED_CDS"/>
    <property type="molecule type" value="Genomic_DNA"/>
</dbReference>
<keyword evidence="9" id="KW-0472">Membrane</keyword>
<dbReference type="HOGENOM" id="CLU_543295_0_0_1"/>
<evidence type="ECO:0000313" key="11">
    <source>
        <dbReference type="Proteomes" id="UP000014500"/>
    </source>
</evidence>
<proteinExistence type="predicted"/>
<dbReference type="AlphaFoldDB" id="T1JDT3"/>
<dbReference type="Pfam" id="PF10294">
    <property type="entry name" value="Methyltransf_16"/>
    <property type="match status" value="1"/>
</dbReference>
<evidence type="ECO:0000256" key="6">
    <source>
        <dbReference type="ARBA" id="ARBA00022603"/>
    </source>
</evidence>
<keyword evidence="8" id="KW-0539">Nucleus</keyword>
<dbReference type="InterPro" id="IPR019410">
    <property type="entry name" value="Methyltransf_16"/>
</dbReference>
<evidence type="ECO:0000256" key="7">
    <source>
        <dbReference type="ARBA" id="ARBA00022679"/>
    </source>
</evidence>
<dbReference type="EC" id="2.1.1.60" evidence="3"/>
<dbReference type="eggNOG" id="KOG3201">
    <property type="taxonomic scope" value="Eukaryota"/>
</dbReference>
<evidence type="ECO:0000256" key="3">
    <source>
        <dbReference type="ARBA" id="ARBA00011914"/>
    </source>
</evidence>
<dbReference type="CDD" id="cd02440">
    <property type="entry name" value="AdoMet_MTases"/>
    <property type="match status" value="1"/>
</dbReference>
<dbReference type="STRING" id="126957.T1JDT3"/>
<evidence type="ECO:0000313" key="10">
    <source>
        <dbReference type="EnsemblMetazoa" id="SMAR011968-PA"/>
    </source>
</evidence>
<dbReference type="PANTHER" id="PTHR13539:SF3">
    <property type="entry name" value="CALMODULIN-LYSINE N-METHYLTRANSFERASE"/>
    <property type="match status" value="1"/>
</dbReference>
<organism evidence="10 11">
    <name type="scientific">Strigamia maritima</name>
    <name type="common">European centipede</name>
    <name type="synonym">Geophilus maritimus</name>
    <dbReference type="NCBI Taxonomy" id="126957"/>
    <lineage>
        <taxon>Eukaryota</taxon>
        <taxon>Metazoa</taxon>
        <taxon>Ecdysozoa</taxon>
        <taxon>Arthropoda</taxon>
        <taxon>Myriapoda</taxon>
        <taxon>Chilopoda</taxon>
        <taxon>Pleurostigmophora</taxon>
        <taxon>Geophilomorpha</taxon>
        <taxon>Linotaeniidae</taxon>
        <taxon>Strigamia</taxon>
    </lineage>
</organism>
<dbReference type="GO" id="GO:0032259">
    <property type="term" value="P:methylation"/>
    <property type="evidence" value="ECO:0007669"/>
    <property type="project" value="UniProtKB-KW"/>
</dbReference>
<keyword evidence="9" id="KW-1133">Transmembrane helix</keyword>
<feature type="transmembrane region" description="Helical" evidence="9">
    <location>
        <begin position="282"/>
        <end position="301"/>
    </location>
</feature>
<name>T1JDT3_STRMM</name>
<evidence type="ECO:0000256" key="1">
    <source>
        <dbReference type="ARBA" id="ARBA00004123"/>
    </source>
</evidence>
<dbReference type="GO" id="GO:0005634">
    <property type="term" value="C:nucleus"/>
    <property type="evidence" value="ECO:0007669"/>
    <property type="project" value="UniProtKB-SubCell"/>
</dbReference>
<reference evidence="11" key="1">
    <citation type="submission" date="2011-05" db="EMBL/GenBank/DDBJ databases">
        <authorList>
            <person name="Richards S.R."/>
            <person name="Qu J."/>
            <person name="Jiang H."/>
            <person name="Jhangiani S.N."/>
            <person name="Agravi P."/>
            <person name="Goodspeed R."/>
            <person name="Gross S."/>
            <person name="Mandapat C."/>
            <person name="Jackson L."/>
            <person name="Mathew T."/>
            <person name="Pu L."/>
            <person name="Thornton R."/>
            <person name="Saada N."/>
            <person name="Wilczek-Boney K.B."/>
            <person name="Lee S."/>
            <person name="Kovar C."/>
            <person name="Wu Y."/>
            <person name="Scherer S.E."/>
            <person name="Worley K.C."/>
            <person name="Muzny D.M."/>
            <person name="Gibbs R."/>
        </authorList>
    </citation>
    <scope>NUCLEOTIDE SEQUENCE</scope>
    <source>
        <strain evidence="11">Brora</strain>
    </source>
</reference>
<dbReference type="Proteomes" id="UP000014500">
    <property type="component" value="Unassembled WGS sequence"/>
</dbReference>
<keyword evidence="11" id="KW-1185">Reference proteome</keyword>
<keyword evidence="6" id="KW-0489">Methyltransferase</keyword>
<dbReference type="GO" id="GO:0005737">
    <property type="term" value="C:cytoplasm"/>
    <property type="evidence" value="ECO:0007669"/>
    <property type="project" value="UniProtKB-SubCell"/>
</dbReference>
<dbReference type="Gene3D" id="3.40.50.150">
    <property type="entry name" value="Vaccinia Virus protein VP39"/>
    <property type="match status" value="1"/>
</dbReference>
<dbReference type="PANTHER" id="PTHR13539">
    <property type="entry name" value="CALMODULIN-LYSINE N-METHYLTRANSFERASE"/>
    <property type="match status" value="1"/>
</dbReference>
<dbReference type="PhylomeDB" id="T1JDT3"/>
<comment type="subcellular location">
    <subcellularLocation>
        <location evidence="2">Cytoplasm</location>
    </subcellularLocation>
    <subcellularLocation>
        <location evidence="1">Nucleus</location>
    </subcellularLocation>
</comment>
<dbReference type="InterPro" id="IPR025800">
    <property type="entry name" value="CaM-Lys-N-MeTrfase"/>
</dbReference>
<keyword evidence="5" id="KW-0963">Cytoplasm</keyword>
<keyword evidence="9" id="KW-0812">Transmembrane</keyword>
<evidence type="ECO:0000256" key="4">
    <source>
        <dbReference type="ARBA" id="ARBA00020594"/>
    </source>
</evidence>
<dbReference type="InterPro" id="IPR029063">
    <property type="entry name" value="SAM-dependent_MTases_sf"/>
</dbReference>